<keyword evidence="11 21" id="KW-0472">Membrane</keyword>
<dbReference type="GO" id="GO:0005886">
    <property type="term" value="C:plasma membrane"/>
    <property type="evidence" value="ECO:0007669"/>
    <property type="project" value="UniProtKB-SubCell"/>
</dbReference>
<keyword evidence="3" id="KW-1003">Cell membrane</keyword>
<proteinExistence type="inferred from homology"/>
<evidence type="ECO:0000256" key="2">
    <source>
        <dbReference type="ARBA" id="ARBA00004752"/>
    </source>
</evidence>
<organism evidence="22 23">
    <name type="scientific">Aerophobetes bacterium</name>
    <dbReference type="NCBI Taxonomy" id="2030807"/>
    <lineage>
        <taxon>Bacteria</taxon>
        <taxon>Candidatus Aerophobota</taxon>
    </lineage>
</organism>
<evidence type="ECO:0000256" key="6">
    <source>
        <dbReference type="ARBA" id="ARBA00022679"/>
    </source>
</evidence>
<feature type="transmembrane region" description="Helical" evidence="21">
    <location>
        <begin position="278"/>
        <end position="299"/>
    </location>
</feature>
<dbReference type="PANTHER" id="PTHR30474">
    <property type="entry name" value="CELL CYCLE PROTEIN"/>
    <property type="match status" value="1"/>
</dbReference>
<feature type="transmembrane region" description="Helical" evidence="21">
    <location>
        <begin position="311"/>
        <end position="332"/>
    </location>
</feature>
<feature type="transmembrane region" description="Helical" evidence="21">
    <location>
        <begin position="112"/>
        <end position="133"/>
    </location>
</feature>
<dbReference type="Pfam" id="PF01098">
    <property type="entry name" value="FTSW_RODA_SPOVE"/>
    <property type="match status" value="1"/>
</dbReference>
<dbReference type="GO" id="GO:0051301">
    <property type="term" value="P:cell division"/>
    <property type="evidence" value="ECO:0007669"/>
    <property type="project" value="UniProtKB-KW"/>
</dbReference>
<keyword evidence="9" id="KW-0573">Peptidoglycan synthesis</keyword>
<evidence type="ECO:0000256" key="18">
    <source>
        <dbReference type="ARBA" id="ARBA00041418"/>
    </source>
</evidence>
<keyword evidence="8" id="KW-0133">Cell shape</keyword>
<evidence type="ECO:0000256" key="9">
    <source>
        <dbReference type="ARBA" id="ARBA00022984"/>
    </source>
</evidence>
<comment type="catalytic activity">
    <reaction evidence="20">
        <text>[GlcNAc-(1-&gt;4)-Mur2Ac(oyl-L-Ala-gamma-D-Glu-L-Lys-D-Ala-D-Ala)](n)-di-trans,octa-cis-undecaprenyl diphosphate + beta-D-GlcNAc-(1-&gt;4)-Mur2Ac(oyl-L-Ala-gamma-D-Glu-L-Lys-D-Ala-D-Ala)-di-trans,octa-cis-undecaprenyl diphosphate = [GlcNAc-(1-&gt;4)-Mur2Ac(oyl-L-Ala-gamma-D-Glu-L-Lys-D-Ala-D-Ala)](n+1)-di-trans,octa-cis-undecaprenyl diphosphate + di-trans,octa-cis-undecaprenyl diphosphate + H(+)</text>
        <dbReference type="Rhea" id="RHEA:23708"/>
        <dbReference type="Rhea" id="RHEA-COMP:9602"/>
        <dbReference type="Rhea" id="RHEA-COMP:9603"/>
        <dbReference type="ChEBI" id="CHEBI:15378"/>
        <dbReference type="ChEBI" id="CHEBI:58405"/>
        <dbReference type="ChEBI" id="CHEBI:60033"/>
        <dbReference type="ChEBI" id="CHEBI:78435"/>
        <dbReference type="EC" id="2.4.99.28"/>
    </reaction>
</comment>
<keyword evidence="12" id="KW-0131">Cell cycle</keyword>
<evidence type="ECO:0000256" key="13">
    <source>
        <dbReference type="ARBA" id="ARBA00023316"/>
    </source>
</evidence>
<comment type="pathway">
    <text evidence="2">Cell wall biogenesis; peptidoglycan biosynthesis.</text>
</comment>
<evidence type="ECO:0000256" key="11">
    <source>
        <dbReference type="ARBA" id="ARBA00023136"/>
    </source>
</evidence>
<keyword evidence="7 21" id="KW-0812">Transmembrane</keyword>
<feature type="transmembrane region" description="Helical" evidence="21">
    <location>
        <begin position="145"/>
        <end position="163"/>
    </location>
</feature>
<feature type="transmembrane region" description="Helical" evidence="21">
    <location>
        <begin position="83"/>
        <end position="100"/>
    </location>
</feature>
<name>A0A523S2V6_UNCAE</name>
<keyword evidence="4" id="KW-0132">Cell division</keyword>
<evidence type="ECO:0000256" key="14">
    <source>
        <dbReference type="ARBA" id="ARBA00032370"/>
    </source>
</evidence>
<feature type="transmembrane region" description="Helical" evidence="21">
    <location>
        <begin position="12"/>
        <end position="35"/>
    </location>
</feature>
<evidence type="ECO:0000256" key="17">
    <source>
        <dbReference type="ARBA" id="ARBA00041185"/>
    </source>
</evidence>
<dbReference type="EMBL" id="SOKJ01000093">
    <property type="protein sequence ID" value="TET12354.1"/>
    <property type="molecule type" value="Genomic_DNA"/>
</dbReference>
<evidence type="ECO:0000256" key="16">
    <source>
        <dbReference type="ARBA" id="ARBA00038053"/>
    </source>
</evidence>
<gene>
    <name evidence="22" type="primary">ftsW</name>
    <name evidence="22" type="ORF">E3J84_01780</name>
</gene>
<evidence type="ECO:0000256" key="15">
    <source>
        <dbReference type="ARBA" id="ARBA00033270"/>
    </source>
</evidence>
<keyword evidence="6" id="KW-0808">Transferase</keyword>
<reference evidence="22 23" key="1">
    <citation type="submission" date="2019-03" db="EMBL/GenBank/DDBJ databases">
        <title>Metabolic potential of uncultured bacteria and archaea associated with petroleum seepage in deep-sea sediments.</title>
        <authorList>
            <person name="Dong X."/>
            <person name="Hubert C."/>
        </authorList>
    </citation>
    <scope>NUCLEOTIDE SEQUENCE [LARGE SCALE GENOMIC DNA]</scope>
    <source>
        <strain evidence="22">E44_bin7</strain>
    </source>
</reference>
<comment type="similarity">
    <text evidence="16">Belongs to the SEDS family. FtsW subfamily.</text>
</comment>
<comment type="subcellular location">
    <subcellularLocation>
        <location evidence="1">Cell membrane</location>
        <topology evidence="1">Multi-pass membrane protein</topology>
    </subcellularLocation>
</comment>
<evidence type="ECO:0000256" key="5">
    <source>
        <dbReference type="ARBA" id="ARBA00022676"/>
    </source>
</evidence>
<dbReference type="GO" id="GO:0032153">
    <property type="term" value="C:cell division site"/>
    <property type="evidence" value="ECO:0007669"/>
    <property type="project" value="TreeGrafter"/>
</dbReference>
<evidence type="ECO:0000256" key="12">
    <source>
        <dbReference type="ARBA" id="ARBA00023306"/>
    </source>
</evidence>
<feature type="transmembrane region" description="Helical" evidence="21">
    <location>
        <begin position="193"/>
        <end position="213"/>
    </location>
</feature>
<keyword evidence="5" id="KW-0328">Glycosyltransferase</keyword>
<dbReference type="GO" id="GO:0008955">
    <property type="term" value="F:peptidoglycan glycosyltransferase activity"/>
    <property type="evidence" value="ECO:0007669"/>
    <property type="project" value="UniProtKB-EC"/>
</dbReference>
<dbReference type="Proteomes" id="UP000316360">
    <property type="component" value="Unassembled WGS sequence"/>
</dbReference>
<dbReference type="AlphaFoldDB" id="A0A523S2V6"/>
<dbReference type="InterPro" id="IPR001182">
    <property type="entry name" value="FtsW/RodA"/>
</dbReference>
<dbReference type="GO" id="GO:0009252">
    <property type="term" value="P:peptidoglycan biosynthetic process"/>
    <property type="evidence" value="ECO:0007669"/>
    <property type="project" value="UniProtKB-KW"/>
</dbReference>
<comment type="caution">
    <text evidence="22">The sequence shown here is derived from an EMBL/GenBank/DDBJ whole genome shotgun (WGS) entry which is preliminary data.</text>
</comment>
<feature type="transmembrane region" description="Helical" evidence="21">
    <location>
        <begin position="169"/>
        <end position="186"/>
    </location>
</feature>
<evidence type="ECO:0000256" key="4">
    <source>
        <dbReference type="ARBA" id="ARBA00022618"/>
    </source>
</evidence>
<dbReference type="EC" id="2.4.99.28" evidence="19"/>
<feature type="transmembrane region" description="Helical" evidence="21">
    <location>
        <begin position="55"/>
        <end position="71"/>
    </location>
</feature>
<evidence type="ECO:0000256" key="21">
    <source>
        <dbReference type="SAM" id="Phobius"/>
    </source>
</evidence>
<evidence type="ECO:0000256" key="8">
    <source>
        <dbReference type="ARBA" id="ARBA00022960"/>
    </source>
</evidence>
<evidence type="ECO:0000256" key="7">
    <source>
        <dbReference type="ARBA" id="ARBA00022692"/>
    </source>
</evidence>
<dbReference type="GO" id="GO:0071555">
    <property type="term" value="P:cell wall organization"/>
    <property type="evidence" value="ECO:0007669"/>
    <property type="project" value="UniProtKB-KW"/>
</dbReference>
<keyword evidence="10 21" id="KW-1133">Transmembrane helix</keyword>
<evidence type="ECO:0000313" key="22">
    <source>
        <dbReference type="EMBL" id="TET12354.1"/>
    </source>
</evidence>
<protein>
    <recommendedName>
        <fullName evidence="17">Probable peptidoglycan glycosyltransferase FtsW</fullName>
        <ecNumber evidence="19">2.4.99.28</ecNumber>
    </recommendedName>
    <alternativeName>
        <fullName evidence="18">Cell division protein FtsW</fullName>
    </alternativeName>
    <alternativeName>
        <fullName evidence="15">Cell wall polymerase</fullName>
    </alternativeName>
    <alternativeName>
        <fullName evidence="14">Peptidoglycan polymerase</fullName>
    </alternativeName>
</protein>
<evidence type="ECO:0000256" key="3">
    <source>
        <dbReference type="ARBA" id="ARBA00022475"/>
    </source>
</evidence>
<evidence type="ECO:0000256" key="1">
    <source>
        <dbReference type="ARBA" id="ARBA00004651"/>
    </source>
</evidence>
<evidence type="ECO:0000256" key="19">
    <source>
        <dbReference type="ARBA" id="ARBA00044770"/>
    </source>
</evidence>
<evidence type="ECO:0000313" key="23">
    <source>
        <dbReference type="Proteomes" id="UP000316360"/>
    </source>
</evidence>
<dbReference type="GO" id="GO:0008360">
    <property type="term" value="P:regulation of cell shape"/>
    <property type="evidence" value="ECO:0007669"/>
    <property type="project" value="UniProtKB-KW"/>
</dbReference>
<dbReference type="GO" id="GO:0015648">
    <property type="term" value="F:lipid-linked peptidoglycan transporter activity"/>
    <property type="evidence" value="ECO:0007669"/>
    <property type="project" value="TreeGrafter"/>
</dbReference>
<accession>A0A523S2V6</accession>
<feature type="transmembrane region" description="Helical" evidence="21">
    <location>
        <begin position="344"/>
        <end position="365"/>
    </location>
</feature>
<sequence length="372" mass="40731">MTNKQRTMNNTGFDYPLFFVILILLAIGLMFLYSASAAYAYRHQGDSYFYLKRQSIWLGLGLAFLWLASKFNYKNYKYLDRPLLFIVLVFLCLVFIPGIGGEAGGVHRSIGIGFIHFTPSEIAKLSVVVYLACSLVRKKEKIESYISGSLPYFIILGGISVLVVIEPDLGTALIIAIIAFILLYAGGARLSHLIYTAFLALVPLYFSIFKIGYRMDRIIGWLNPEQDPLKAGYQPIHLKRALGSGGLWGLGSGQGIEKLFYLPTPHTDSIFAVIGEELGFIGTSLILALFFFIVLRGLRIARRAPDDLGKLLAVGLTSLIGLQAILNMGVATVVLPTTGATLPFISYGGSSLLICLTSIGILLNISKNSPLK</sequence>
<dbReference type="InterPro" id="IPR013437">
    <property type="entry name" value="FtsW"/>
</dbReference>
<dbReference type="PANTHER" id="PTHR30474:SF2">
    <property type="entry name" value="PEPTIDOGLYCAN GLYCOSYLTRANSFERASE FTSW-RELATED"/>
    <property type="match status" value="1"/>
</dbReference>
<dbReference type="NCBIfam" id="TIGR02614">
    <property type="entry name" value="ftsW"/>
    <property type="match status" value="1"/>
</dbReference>
<keyword evidence="13" id="KW-0961">Cell wall biogenesis/degradation</keyword>
<evidence type="ECO:0000256" key="10">
    <source>
        <dbReference type="ARBA" id="ARBA00022989"/>
    </source>
</evidence>
<evidence type="ECO:0000256" key="20">
    <source>
        <dbReference type="ARBA" id="ARBA00049902"/>
    </source>
</evidence>